<dbReference type="GO" id="GO:0004497">
    <property type="term" value="F:monooxygenase activity"/>
    <property type="evidence" value="ECO:0007669"/>
    <property type="project" value="UniProtKB-KW"/>
</dbReference>
<name>A0AAD7ED48_9AGAR</name>
<evidence type="ECO:0000259" key="7">
    <source>
        <dbReference type="Pfam" id="PF01494"/>
    </source>
</evidence>
<dbReference type="SUPFAM" id="SSF51905">
    <property type="entry name" value="FAD/NAD(P)-binding domain"/>
    <property type="match status" value="1"/>
</dbReference>
<feature type="transmembrane region" description="Helical" evidence="6">
    <location>
        <begin position="12"/>
        <end position="29"/>
    </location>
</feature>
<dbReference type="InterPro" id="IPR050493">
    <property type="entry name" value="FAD-dep_Monooxygenase_BioMet"/>
</dbReference>
<keyword evidence="6" id="KW-0472">Membrane</keyword>
<evidence type="ECO:0000256" key="2">
    <source>
        <dbReference type="ARBA" id="ARBA00022630"/>
    </source>
</evidence>
<organism evidence="8 9">
    <name type="scientific">Mycena albidolilacea</name>
    <dbReference type="NCBI Taxonomy" id="1033008"/>
    <lineage>
        <taxon>Eukaryota</taxon>
        <taxon>Fungi</taxon>
        <taxon>Dikarya</taxon>
        <taxon>Basidiomycota</taxon>
        <taxon>Agaricomycotina</taxon>
        <taxon>Agaricomycetes</taxon>
        <taxon>Agaricomycetidae</taxon>
        <taxon>Agaricales</taxon>
        <taxon>Marasmiineae</taxon>
        <taxon>Mycenaceae</taxon>
        <taxon>Mycena</taxon>
    </lineage>
</organism>
<reference evidence="8" key="1">
    <citation type="submission" date="2023-03" db="EMBL/GenBank/DDBJ databases">
        <title>Massive genome expansion in bonnet fungi (Mycena s.s.) driven by repeated elements and novel gene families across ecological guilds.</title>
        <authorList>
            <consortium name="Lawrence Berkeley National Laboratory"/>
            <person name="Harder C.B."/>
            <person name="Miyauchi S."/>
            <person name="Viragh M."/>
            <person name="Kuo A."/>
            <person name="Thoen E."/>
            <person name="Andreopoulos B."/>
            <person name="Lu D."/>
            <person name="Skrede I."/>
            <person name="Drula E."/>
            <person name="Henrissat B."/>
            <person name="Morin E."/>
            <person name="Kohler A."/>
            <person name="Barry K."/>
            <person name="LaButti K."/>
            <person name="Morin E."/>
            <person name="Salamov A."/>
            <person name="Lipzen A."/>
            <person name="Mereny Z."/>
            <person name="Hegedus B."/>
            <person name="Baldrian P."/>
            <person name="Stursova M."/>
            <person name="Weitz H."/>
            <person name="Taylor A."/>
            <person name="Grigoriev I.V."/>
            <person name="Nagy L.G."/>
            <person name="Martin F."/>
            <person name="Kauserud H."/>
        </authorList>
    </citation>
    <scope>NUCLEOTIDE SEQUENCE</scope>
    <source>
        <strain evidence="8">CBHHK002</strain>
    </source>
</reference>
<dbReference type="AlphaFoldDB" id="A0AAD7ED48"/>
<keyword evidence="9" id="KW-1185">Reference proteome</keyword>
<dbReference type="Pfam" id="PF01494">
    <property type="entry name" value="FAD_binding_3"/>
    <property type="match status" value="1"/>
</dbReference>
<dbReference type="GO" id="GO:0071949">
    <property type="term" value="F:FAD binding"/>
    <property type="evidence" value="ECO:0007669"/>
    <property type="project" value="InterPro"/>
</dbReference>
<evidence type="ECO:0000313" key="9">
    <source>
        <dbReference type="Proteomes" id="UP001218218"/>
    </source>
</evidence>
<protein>
    <submittedName>
        <fullName evidence="8">FAD/NAD(P)-binding domain-containing protein</fullName>
    </submittedName>
</protein>
<dbReference type="PRINTS" id="PR00420">
    <property type="entry name" value="RNGMNOXGNASE"/>
</dbReference>
<dbReference type="PANTHER" id="PTHR13789:SF314">
    <property type="entry name" value="FAD-BINDING DOMAIN-CONTAINING PROTEIN"/>
    <property type="match status" value="1"/>
</dbReference>
<dbReference type="Proteomes" id="UP001218218">
    <property type="component" value="Unassembled WGS sequence"/>
</dbReference>
<evidence type="ECO:0000256" key="6">
    <source>
        <dbReference type="SAM" id="Phobius"/>
    </source>
</evidence>
<keyword evidence="6" id="KW-0812">Transmembrane</keyword>
<feature type="domain" description="FAD-binding" evidence="7">
    <location>
        <begin position="13"/>
        <end position="383"/>
    </location>
</feature>
<keyword evidence="2" id="KW-0285">Flavoprotein</keyword>
<dbReference type="PANTHER" id="PTHR13789">
    <property type="entry name" value="MONOOXYGENASE"/>
    <property type="match status" value="1"/>
</dbReference>
<gene>
    <name evidence="8" type="ORF">DFH08DRAFT_821928</name>
</gene>
<keyword evidence="5" id="KW-0503">Monooxygenase</keyword>
<dbReference type="InterPro" id="IPR036188">
    <property type="entry name" value="FAD/NAD-bd_sf"/>
</dbReference>
<keyword evidence="6" id="KW-1133">Transmembrane helix</keyword>
<comment type="similarity">
    <text evidence="1">Belongs to the paxM FAD-dependent monooxygenase family.</text>
</comment>
<sequence>MSAPTANSRPLNIAIVGAGLGGLSAAIALRRQGHLVKVKFEVAIWDRQYIFKESFQVFEASLVNKEIGAAIGVPPNSMRVLEAFGYDQKNLRSCDYRGIVAYSADGGEGRTMLFKDQAKHYGRQGCLCHRTALHEELKRLALGEEGTGTPVQIFLGKEIANCDPEAGTLTSQAGETYEADVIIGADGIRSTMRTVVLGSSVVAPATNICAFRWTVDASKLEGRPELDWVLKDGVTGARLVGEADSGHIFLYPCQDATLINVTMMHPDTRDQDKHSWYSRVTREDVLREYKDFGPPFKAFIELAEDPINLWQLRAIPLLPTWIKARLALVGDAAHATFPTLGQGAAMAVEDSAALGCMLPYGTKPEEVPSRLAAYQDVRKARGEFVCIDSLEQITIPSKRGLFMRSEHMQDMLNGYDGIAVAQEHFHKTFIKF</sequence>
<keyword evidence="4" id="KW-0560">Oxidoreductase</keyword>
<comment type="caution">
    <text evidence="8">The sequence shown here is derived from an EMBL/GenBank/DDBJ whole genome shotgun (WGS) entry which is preliminary data.</text>
</comment>
<dbReference type="SUPFAM" id="SSF54373">
    <property type="entry name" value="FAD-linked reductases, C-terminal domain"/>
    <property type="match status" value="1"/>
</dbReference>
<evidence type="ECO:0000256" key="1">
    <source>
        <dbReference type="ARBA" id="ARBA00007992"/>
    </source>
</evidence>
<keyword evidence="3" id="KW-0274">FAD</keyword>
<evidence type="ECO:0000256" key="3">
    <source>
        <dbReference type="ARBA" id="ARBA00022827"/>
    </source>
</evidence>
<accession>A0AAD7ED48</accession>
<dbReference type="InterPro" id="IPR002938">
    <property type="entry name" value="FAD-bd"/>
</dbReference>
<evidence type="ECO:0000256" key="4">
    <source>
        <dbReference type="ARBA" id="ARBA00023002"/>
    </source>
</evidence>
<dbReference type="EMBL" id="JARIHO010000070">
    <property type="protein sequence ID" value="KAJ7312766.1"/>
    <property type="molecule type" value="Genomic_DNA"/>
</dbReference>
<evidence type="ECO:0000256" key="5">
    <source>
        <dbReference type="ARBA" id="ARBA00023033"/>
    </source>
</evidence>
<dbReference type="Gene3D" id="3.50.50.60">
    <property type="entry name" value="FAD/NAD(P)-binding domain"/>
    <property type="match status" value="1"/>
</dbReference>
<evidence type="ECO:0000313" key="8">
    <source>
        <dbReference type="EMBL" id="KAJ7312766.1"/>
    </source>
</evidence>
<proteinExistence type="inferred from homology"/>